<feature type="region of interest" description="Disordered" evidence="1">
    <location>
        <begin position="1"/>
        <end position="25"/>
    </location>
</feature>
<dbReference type="EMBL" id="AF377340">
    <property type="protein sequence ID" value="AAK64448.1"/>
    <property type="molecule type" value="Genomic_DNA"/>
</dbReference>
<proteinExistence type="predicted"/>
<feature type="non-terminal residue" evidence="2">
    <location>
        <position position="152"/>
    </location>
</feature>
<organism evidence="2">
    <name type="scientific">Myxococcus xanthus</name>
    <dbReference type="NCBI Taxonomy" id="34"/>
    <lineage>
        <taxon>Bacteria</taxon>
        <taxon>Pseudomonadati</taxon>
        <taxon>Myxococcota</taxon>
        <taxon>Myxococcia</taxon>
        <taxon>Myxococcales</taxon>
        <taxon>Cystobacterineae</taxon>
        <taxon>Myxococcaceae</taxon>
        <taxon>Myxococcus</taxon>
    </lineage>
</organism>
<protein>
    <submittedName>
        <fullName evidence="2">Uncharacterized protein</fullName>
    </submittedName>
</protein>
<reference evidence="2" key="1">
    <citation type="journal article" date="2005" name="Mol. Microbiol.">
        <title>Modulating factors for the Pkn4 kinase cascade in regulating 6-phosphofructokinase in Myxococcus xanthus.</title>
        <authorList>
            <person name="Nariya H."/>
            <person name="Inouye S."/>
        </authorList>
    </citation>
    <scope>NUCLEOTIDE SEQUENCE</scope>
    <source>
        <strain evidence="2">DZF1</strain>
    </source>
</reference>
<feature type="compositionally biased region" description="Basic residues" evidence="1">
    <location>
        <begin position="54"/>
        <end position="89"/>
    </location>
</feature>
<feature type="region of interest" description="Disordered" evidence="1">
    <location>
        <begin position="38"/>
        <end position="152"/>
    </location>
</feature>
<accession>Q93NC2</accession>
<name>Q93NC2_MYXXA</name>
<evidence type="ECO:0000313" key="2">
    <source>
        <dbReference type="EMBL" id="AAK64448.1"/>
    </source>
</evidence>
<feature type="compositionally biased region" description="Polar residues" evidence="1">
    <location>
        <begin position="40"/>
        <end position="49"/>
    </location>
</feature>
<evidence type="ECO:0000256" key="1">
    <source>
        <dbReference type="SAM" id="MobiDB-lite"/>
    </source>
</evidence>
<sequence>MRHSRQWATRARGARRTSRAASAEAVAGTVTAIGFAPVKSVNSGESSASALPRREKRRGQLRKGPRLRRRESHRGPRALHHRERGRRIQRITSGNEERGRNHPGASMPLRTVDVERIRSDSQLTQDRGHSRYGQNRSIKDGQGDIPARATNS</sequence>
<dbReference type="AlphaFoldDB" id="Q93NC2"/>